<dbReference type="EMBL" id="MJBS01000003">
    <property type="protein sequence ID" value="OHF04273.1"/>
    <property type="molecule type" value="Genomic_DNA"/>
</dbReference>
<dbReference type="AlphaFoldDB" id="A0A1G4BSC9"/>
<dbReference type="OrthoDB" id="4851557at2759"/>
<evidence type="ECO:0000313" key="2">
    <source>
        <dbReference type="EMBL" id="OHF04273.1"/>
    </source>
</evidence>
<gene>
    <name evidence="2" type="ORF">CORC01_00612</name>
</gene>
<accession>A0A1G4BSC9</accession>
<feature type="chain" id="PRO_5009603293" evidence="1">
    <location>
        <begin position="23"/>
        <end position="138"/>
    </location>
</feature>
<evidence type="ECO:0000313" key="3">
    <source>
        <dbReference type="Proteomes" id="UP000176998"/>
    </source>
</evidence>
<comment type="caution">
    <text evidence="2">The sequence shown here is derived from an EMBL/GenBank/DDBJ whole genome shotgun (WGS) entry which is preliminary data.</text>
</comment>
<organism evidence="2 3">
    <name type="scientific">Colletotrichum orchidophilum</name>
    <dbReference type="NCBI Taxonomy" id="1209926"/>
    <lineage>
        <taxon>Eukaryota</taxon>
        <taxon>Fungi</taxon>
        <taxon>Dikarya</taxon>
        <taxon>Ascomycota</taxon>
        <taxon>Pezizomycotina</taxon>
        <taxon>Sordariomycetes</taxon>
        <taxon>Hypocreomycetidae</taxon>
        <taxon>Glomerellales</taxon>
        <taxon>Glomerellaceae</taxon>
        <taxon>Colletotrichum</taxon>
    </lineage>
</organism>
<dbReference type="RefSeq" id="XP_022481408.1">
    <property type="nucleotide sequence ID" value="XM_022612269.1"/>
</dbReference>
<dbReference type="Proteomes" id="UP000176998">
    <property type="component" value="Unassembled WGS sequence"/>
</dbReference>
<reference evidence="2 3" key="1">
    <citation type="submission" date="2016-09" db="EMBL/GenBank/DDBJ databases">
        <authorList>
            <person name="Capua I."/>
            <person name="De Benedictis P."/>
            <person name="Joannis T."/>
            <person name="Lombin L.H."/>
            <person name="Cattoli G."/>
        </authorList>
    </citation>
    <scope>NUCLEOTIDE SEQUENCE [LARGE SCALE GENOMIC DNA]</scope>
    <source>
        <strain evidence="2 3">IMI 309357</strain>
    </source>
</reference>
<dbReference type="GeneID" id="34553779"/>
<evidence type="ECO:0000256" key="1">
    <source>
        <dbReference type="SAM" id="SignalP"/>
    </source>
</evidence>
<protein>
    <submittedName>
        <fullName evidence="2">Uncharacterized protein</fullName>
    </submittedName>
</protein>
<feature type="signal peptide" evidence="1">
    <location>
        <begin position="1"/>
        <end position="22"/>
    </location>
</feature>
<proteinExistence type="predicted"/>
<keyword evidence="1" id="KW-0732">Signal</keyword>
<name>A0A1G4BSC9_9PEZI</name>
<keyword evidence="3" id="KW-1185">Reference proteome</keyword>
<sequence>MLSRLLAMFRFLAGFWLRSAGSEPCPASQEPAKDSNNRGLGRKTFATCNHCQWSPNRATLDPAEWVRENAPWNQNDVGAFCPCYWGDEGRHDHPMCIERKRARGGTAAGAHRRDAVVPPPPPALLPTPMLTTMILASL</sequence>